<name>A0ABP6M2W2_9ACTN</name>
<evidence type="ECO:0008006" key="3">
    <source>
        <dbReference type="Google" id="ProtNLM"/>
    </source>
</evidence>
<dbReference type="Proteomes" id="UP001501532">
    <property type="component" value="Unassembled WGS sequence"/>
</dbReference>
<sequence>MAEASDGSGRAGSASAIRLATSDGGYLCAVDHEYLGSEVNARLREAEAALSQADNRHDAIGGYDQAAYLFHVFHVLMEEGDLAGSIHAMKQSIRVQPAQERQGRVHAYAVLAQRQLRYGHLEAACDSWARFLDEYEHVSSVRGDGHFATIPDLGWVSPASAGEGNASLDRRRAAPEFVAPAR</sequence>
<dbReference type="EMBL" id="BAAAUF010000081">
    <property type="protein sequence ID" value="GAA3074257.1"/>
    <property type="molecule type" value="Genomic_DNA"/>
</dbReference>
<gene>
    <name evidence="1" type="ORF">GCM10010448_65940</name>
</gene>
<evidence type="ECO:0000313" key="2">
    <source>
        <dbReference type="Proteomes" id="UP001501532"/>
    </source>
</evidence>
<comment type="caution">
    <text evidence="1">The sequence shown here is derived from an EMBL/GenBank/DDBJ whole genome shotgun (WGS) entry which is preliminary data.</text>
</comment>
<keyword evidence="2" id="KW-1185">Reference proteome</keyword>
<organism evidence="1 2">
    <name type="scientific">Streptomyces glomeratus</name>
    <dbReference type="NCBI Taxonomy" id="284452"/>
    <lineage>
        <taxon>Bacteria</taxon>
        <taxon>Bacillati</taxon>
        <taxon>Actinomycetota</taxon>
        <taxon>Actinomycetes</taxon>
        <taxon>Kitasatosporales</taxon>
        <taxon>Streptomycetaceae</taxon>
        <taxon>Streptomyces</taxon>
    </lineage>
</organism>
<evidence type="ECO:0000313" key="1">
    <source>
        <dbReference type="EMBL" id="GAA3074257.1"/>
    </source>
</evidence>
<accession>A0ABP6M2W2</accession>
<protein>
    <recommendedName>
        <fullName evidence="3">Tetratricopeptide repeat protein</fullName>
    </recommendedName>
</protein>
<proteinExistence type="predicted"/>
<reference evidence="2" key="1">
    <citation type="journal article" date="2019" name="Int. J. Syst. Evol. Microbiol.">
        <title>The Global Catalogue of Microorganisms (GCM) 10K type strain sequencing project: providing services to taxonomists for standard genome sequencing and annotation.</title>
        <authorList>
            <consortium name="The Broad Institute Genomics Platform"/>
            <consortium name="The Broad Institute Genome Sequencing Center for Infectious Disease"/>
            <person name="Wu L."/>
            <person name="Ma J."/>
        </authorList>
    </citation>
    <scope>NUCLEOTIDE SEQUENCE [LARGE SCALE GENOMIC DNA]</scope>
    <source>
        <strain evidence="2">JCM 9091</strain>
    </source>
</reference>